<dbReference type="Gene3D" id="3.40.630.30">
    <property type="match status" value="1"/>
</dbReference>
<keyword evidence="2" id="KW-0808">Transferase</keyword>
<proteinExistence type="predicted"/>
<dbReference type="GO" id="GO:0016747">
    <property type="term" value="F:acyltransferase activity, transferring groups other than amino-acyl groups"/>
    <property type="evidence" value="ECO:0007669"/>
    <property type="project" value="InterPro"/>
</dbReference>
<dbReference type="InterPro" id="IPR016181">
    <property type="entry name" value="Acyl_CoA_acyltransferase"/>
</dbReference>
<evidence type="ECO:0000259" key="1">
    <source>
        <dbReference type="PROSITE" id="PS51186"/>
    </source>
</evidence>
<name>A0A6H0TBD8_BACTU</name>
<dbReference type="Pfam" id="PF00583">
    <property type="entry name" value="Acetyltransf_1"/>
    <property type="match status" value="1"/>
</dbReference>
<reference evidence="3" key="1">
    <citation type="submission" date="2019-02" db="EMBL/GenBank/DDBJ databases">
        <title>Structural and Functional analysis of Lanthipeptide from Bacillus thuringiensis serovar andalousiensis B23193.</title>
        <authorList>
            <person name="Andreeva J.V."/>
            <person name="Grigoreva A."/>
        </authorList>
    </citation>
    <scope>NUCLEOTIDE SEQUENCE [LARGE SCALE GENOMIC DNA]</scope>
    <source>
        <strain evidence="3">B23193</strain>
    </source>
</reference>
<dbReference type="CDD" id="cd04301">
    <property type="entry name" value="NAT_SF"/>
    <property type="match status" value="1"/>
</dbReference>
<dbReference type="SUPFAM" id="SSF55729">
    <property type="entry name" value="Acyl-CoA N-acyltransferases (Nat)"/>
    <property type="match status" value="1"/>
</dbReference>
<feature type="domain" description="N-acetyltransferase" evidence="1">
    <location>
        <begin position="3"/>
        <end position="151"/>
    </location>
</feature>
<dbReference type="InterPro" id="IPR000182">
    <property type="entry name" value="GNAT_dom"/>
</dbReference>
<accession>A0A6H0TBD8</accession>
<protein>
    <submittedName>
        <fullName evidence="2">GNAT family N-acetyltransferase</fullName>
    </submittedName>
</protein>
<dbReference type="Proteomes" id="UP000501374">
    <property type="component" value="Chromosome"/>
</dbReference>
<evidence type="ECO:0000313" key="2">
    <source>
        <dbReference type="EMBL" id="QIW17739.1"/>
    </source>
</evidence>
<sequence>MIVALQTVQESEKEILRNLYALYLHDLSKFTPNITIGKNGFFEYKDLQMFWKNDGITPYFIKVDHSIVGFLLLLERSFVKKAHDYCIHDIFILNQYKGKGIGKQVIENLLEEKRGQYYVIELVKNVPAVSFWKKVYRELNIEFDEKTQLIDDEECLVQTFKI</sequence>
<evidence type="ECO:0000313" key="3">
    <source>
        <dbReference type="Proteomes" id="UP000501374"/>
    </source>
</evidence>
<gene>
    <name evidence="2" type="ORF">EVG22_04365</name>
</gene>
<dbReference type="PROSITE" id="PS51186">
    <property type="entry name" value="GNAT"/>
    <property type="match status" value="1"/>
</dbReference>
<organism evidence="2 3">
    <name type="scientific">Bacillus thuringiensis serovar andalousiensis</name>
    <dbReference type="NCBI Taxonomy" id="257985"/>
    <lineage>
        <taxon>Bacteria</taxon>
        <taxon>Bacillati</taxon>
        <taxon>Bacillota</taxon>
        <taxon>Bacilli</taxon>
        <taxon>Bacillales</taxon>
        <taxon>Bacillaceae</taxon>
        <taxon>Bacillus</taxon>
        <taxon>Bacillus cereus group</taxon>
    </lineage>
</organism>
<dbReference type="RefSeq" id="WP_172552851.1">
    <property type="nucleotide sequence ID" value="NZ_CP035727.2"/>
</dbReference>
<dbReference type="EMBL" id="CP035727">
    <property type="protein sequence ID" value="QIW17739.1"/>
    <property type="molecule type" value="Genomic_DNA"/>
</dbReference>
<dbReference type="AlphaFoldDB" id="A0A6H0TBD8"/>